<dbReference type="GO" id="GO:0016298">
    <property type="term" value="F:lipase activity"/>
    <property type="evidence" value="ECO:0007669"/>
    <property type="project" value="InterPro"/>
</dbReference>
<dbReference type="InterPro" id="IPR001087">
    <property type="entry name" value="GDSL"/>
</dbReference>
<feature type="chain" id="PRO_5014125151" description="GDSL esterase/lipase EXL3-like" evidence="2">
    <location>
        <begin position="22"/>
        <end position="355"/>
    </location>
</feature>
<evidence type="ECO:0000256" key="2">
    <source>
        <dbReference type="SAM" id="SignalP"/>
    </source>
</evidence>
<evidence type="ECO:0008006" key="5">
    <source>
        <dbReference type="Google" id="ProtNLM"/>
    </source>
</evidence>
<dbReference type="InterPro" id="IPR035669">
    <property type="entry name" value="SGNH_plant_lipase-like"/>
</dbReference>
<dbReference type="SUPFAM" id="SSF52266">
    <property type="entry name" value="SGNH hydrolase"/>
    <property type="match status" value="1"/>
</dbReference>
<dbReference type="CDD" id="cd01837">
    <property type="entry name" value="SGNH_plant_lipase_like"/>
    <property type="match status" value="1"/>
</dbReference>
<dbReference type="STRING" id="22663.A0A2I0I584"/>
<comment type="similarity">
    <text evidence="1">Belongs to the 'GDSL' lipolytic enzyme family.</text>
</comment>
<name>A0A2I0I584_PUNGR</name>
<reference evidence="3 4" key="1">
    <citation type="submission" date="2017-11" db="EMBL/GenBank/DDBJ databases">
        <title>De-novo sequencing of pomegranate (Punica granatum L.) genome.</title>
        <authorList>
            <person name="Akparov Z."/>
            <person name="Amiraslanov A."/>
            <person name="Hajiyeva S."/>
            <person name="Abbasov M."/>
            <person name="Kaur K."/>
            <person name="Hamwieh A."/>
            <person name="Solovyev V."/>
            <person name="Salamov A."/>
            <person name="Braich B."/>
            <person name="Kosarev P."/>
            <person name="Mahmoud A."/>
            <person name="Hajiyev E."/>
            <person name="Babayeva S."/>
            <person name="Izzatullayeva V."/>
            <person name="Mammadov A."/>
            <person name="Mammadov A."/>
            <person name="Sharifova S."/>
            <person name="Ojaghi J."/>
            <person name="Eynullazada K."/>
            <person name="Bayramov B."/>
            <person name="Abdulazimova A."/>
            <person name="Shahmuradov I."/>
        </authorList>
    </citation>
    <scope>NUCLEOTIDE SEQUENCE [LARGE SCALE GENOMIC DNA]</scope>
    <source>
        <strain evidence="4">cv. AG2017</strain>
        <tissue evidence="3">Leaf</tissue>
    </source>
</reference>
<dbReference type="FunFam" id="3.40.50.1110:FF:000003">
    <property type="entry name" value="GDSL esterase/lipase APG"/>
    <property type="match status" value="1"/>
</dbReference>
<protein>
    <recommendedName>
        <fullName evidence="5">GDSL esterase/lipase EXL3-like</fullName>
    </recommendedName>
</protein>
<feature type="signal peptide" evidence="2">
    <location>
        <begin position="1"/>
        <end position="21"/>
    </location>
</feature>
<dbReference type="AlphaFoldDB" id="A0A2I0I584"/>
<proteinExistence type="inferred from homology"/>
<evidence type="ECO:0000256" key="1">
    <source>
        <dbReference type="ARBA" id="ARBA00008668"/>
    </source>
</evidence>
<dbReference type="EMBL" id="PGOL01003884">
    <property type="protein sequence ID" value="PKI39132.1"/>
    <property type="molecule type" value="Genomic_DNA"/>
</dbReference>
<dbReference type="Gene3D" id="3.40.50.1110">
    <property type="entry name" value="SGNH hydrolase"/>
    <property type="match status" value="1"/>
</dbReference>
<dbReference type="InterPro" id="IPR050592">
    <property type="entry name" value="GDSL_lipolytic_enzyme"/>
</dbReference>
<dbReference type="PANTHER" id="PTHR45642:SF150">
    <property type="entry name" value="GDSL ESTERASE_LIPASE EXL3"/>
    <property type="match status" value="1"/>
</dbReference>
<evidence type="ECO:0000313" key="4">
    <source>
        <dbReference type="Proteomes" id="UP000233551"/>
    </source>
</evidence>
<sequence length="355" mass="38960">MVRTMLRVVFVLLMTIEVVLALVKLPPNETVPAVIVFGDSIVDAGNNNQLRTLVKCNFAPYGIRFKGGTPTGRFCDGKIPSDLIAAELGIKDIVPAYLDPNLKKEDLATGVTFASGGTGYDPLTSKIVSVLSLTDQLELFKQYIGNLTAFVGEKKANTILGQTLYLVVAGSDDIANTYFTARFRKFQYDVSGYAGLMVESASSFLKELYALGARRIAVFSAPPIGCVPAQRTLAGGTIRGCAEDYNDAARTFNAMLSSKLDSLNKQLPHSKMVYIDVYKPLLDLIMNPMDHGFAYADKGCCGTGNIEVAILCNKLEQYTCTDLSDYLFFDSYHPTEKAYKTLITPLIRKYLNKFF</sequence>
<dbReference type="PANTHER" id="PTHR45642">
    <property type="entry name" value="GDSL ESTERASE/LIPASE EXL3"/>
    <property type="match status" value="1"/>
</dbReference>
<dbReference type="InterPro" id="IPR036514">
    <property type="entry name" value="SGNH_hydro_sf"/>
</dbReference>
<dbReference type="PROSITE" id="PS01098">
    <property type="entry name" value="LIPASE_GDSL_SER"/>
    <property type="match status" value="1"/>
</dbReference>
<dbReference type="Proteomes" id="UP000233551">
    <property type="component" value="Unassembled WGS sequence"/>
</dbReference>
<gene>
    <name evidence="3" type="ORF">CRG98_040469</name>
</gene>
<comment type="caution">
    <text evidence="3">The sequence shown here is derived from an EMBL/GenBank/DDBJ whole genome shotgun (WGS) entry which is preliminary data.</text>
</comment>
<dbReference type="Pfam" id="PF00657">
    <property type="entry name" value="Lipase_GDSL"/>
    <property type="match status" value="1"/>
</dbReference>
<keyword evidence="2" id="KW-0732">Signal</keyword>
<evidence type="ECO:0000313" key="3">
    <source>
        <dbReference type="EMBL" id="PKI39132.1"/>
    </source>
</evidence>
<accession>A0A2I0I584</accession>
<dbReference type="InterPro" id="IPR008265">
    <property type="entry name" value="Lipase_GDSL_AS"/>
</dbReference>
<organism evidence="3 4">
    <name type="scientific">Punica granatum</name>
    <name type="common">Pomegranate</name>
    <dbReference type="NCBI Taxonomy" id="22663"/>
    <lineage>
        <taxon>Eukaryota</taxon>
        <taxon>Viridiplantae</taxon>
        <taxon>Streptophyta</taxon>
        <taxon>Embryophyta</taxon>
        <taxon>Tracheophyta</taxon>
        <taxon>Spermatophyta</taxon>
        <taxon>Magnoliopsida</taxon>
        <taxon>eudicotyledons</taxon>
        <taxon>Gunneridae</taxon>
        <taxon>Pentapetalae</taxon>
        <taxon>rosids</taxon>
        <taxon>malvids</taxon>
        <taxon>Myrtales</taxon>
        <taxon>Lythraceae</taxon>
        <taxon>Punica</taxon>
    </lineage>
</organism>
<keyword evidence="4" id="KW-1185">Reference proteome</keyword>
<dbReference type="GO" id="GO:0006629">
    <property type="term" value="P:lipid metabolic process"/>
    <property type="evidence" value="ECO:0007669"/>
    <property type="project" value="InterPro"/>
</dbReference>